<dbReference type="Proteomes" id="UP000615455">
    <property type="component" value="Unassembled WGS sequence"/>
</dbReference>
<proteinExistence type="predicted"/>
<dbReference type="Pfam" id="PF04371">
    <property type="entry name" value="PAD_porph"/>
    <property type="match status" value="1"/>
</dbReference>
<evidence type="ECO:0000256" key="1">
    <source>
        <dbReference type="ARBA" id="ARBA00022801"/>
    </source>
</evidence>
<dbReference type="PROSITE" id="PS51257">
    <property type="entry name" value="PROKAR_LIPOPROTEIN"/>
    <property type="match status" value="1"/>
</dbReference>
<protein>
    <submittedName>
        <fullName evidence="4">Agmatine deiminase</fullName>
    </submittedName>
</protein>
<dbReference type="InterPro" id="IPR007466">
    <property type="entry name" value="Peptidyl-Arg-deiminase_porph"/>
</dbReference>
<keyword evidence="1" id="KW-0378">Hydrolase</keyword>
<evidence type="ECO:0000313" key="5">
    <source>
        <dbReference type="Proteomes" id="UP000615455"/>
    </source>
</evidence>
<feature type="signal peptide" evidence="3">
    <location>
        <begin position="1"/>
        <end position="26"/>
    </location>
</feature>
<evidence type="ECO:0000256" key="3">
    <source>
        <dbReference type="SAM" id="SignalP"/>
    </source>
</evidence>
<dbReference type="SUPFAM" id="SSF55909">
    <property type="entry name" value="Pentein"/>
    <property type="match status" value="1"/>
</dbReference>
<evidence type="ECO:0000313" key="4">
    <source>
        <dbReference type="EMBL" id="GGI46597.1"/>
    </source>
</evidence>
<dbReference type="EMBL" id="BMHE01000006">
    <property type="protein sequence ID" value="GGI46597.1"/>
    <property type="molecule type" value="Genomic_DNA"/>
</dbReference>
<accession>A0ABQ2BSL1</accession>
<dbReference type="PANTHER" id="PTHR31377:SF0">
    <property type="entry name" value="AGMATINE DEIMINASE-RELATED"/>
    <property type="match status" value="1"/>
</dbReference>
<keyword evidence="5" id="KW-1185">Reference proteome</keyword>
<feature type="chain" id="PRO_5046338491" evidence="3">
    <location>
        <begin position="27"/>
        <end position="389"/>
    </location>
</feature>
<keyword evidence="3" id="KW-0732">Signal</keyword>
<gene>
    <name evidence="4" type="ORF">GCM10008018_17890</name>
</gene>
<comment type="caution">
    <text evidence="4">The sequence shown here is derived from an EMBL/GenBank/DDBJ whole genome shotgun (WGS) entry which is preliminary data.</text>
</comment>
<feature type="region of interest" description="Disordered" evidence="2">
    <location>
        <begin position="29"/>
        <end position="54"/>
    </location>
</feature>
<evidence type="ECO:0000256" key="2">
    <source>
        <dbReference type="SAM" id="MobiDB-lite"/>
    </source>
</evidence>
<name>A0ABQ2BSL1_9BACL</name>
<reference evidence="5" key="1">
    <citation type="journal article" date="2019" name="Int. J. Syst. Evol. Microbiol.">
        <title>The Global Catalogue of Microorganisms (GCM) 10K type strain sequencing project: providing services to taxonomists for standard genome sequencing and annotation.</title>
        <authorList>
            <consortium name="The Broad Institute Genomics Platform"/>
            <consortium name="The Broad Institute Genome Sequencing Center for Infectious Disease"/>
            <person name="Wu L."/>
            <person name="Ma J."/>
        </authorList>
    </citation>
    <scope>NUCLEOTIDE SEQUENCE [LARGE SCALE GENOMIC DNA]</scope>
    <source>
        <strain evidence="5">CGMCC 1.15043</strain>
    </source>
</reference>
<sequence>MKKIMTLCSGVVVVAGIMMGCTPPLAKEDQKANKQSLNKQSEKKQLTGKYTMPEEHSKHEGTWLQWPHNYTYGKGHKENLEAIWIEMTLALSKGENVYIMAYDKKEKDYIYDLLHDEGVDISKIDFYIVPTDDVWARDTAPIFVYDKDNNLKLMDWGFNGWGKKTPFKEDALISTQLSKQLGMERIDLNEVVLEGGAFELDGNGTFLSTRSAVTNKNRNPNLSEAQINEYIKENLGATNFIWLDGVPNSDITDFHIDGFAKFYDKTTLITMKKEDLEEWGVSNKDITTLLNANDVSNNPYKYMYLPITQKNVVLESGKKLDYRGSYINYYIGNTVVLVPNYNDSHDKIANESIQKLYPDRIVIGIDVRELYQDGGMIQCVTQQQPVSLK</sequence>
<organism evidence="4 5">
    <name type="scientific">Paenibacillus marchantiophytorum</name>
    <dbReference type="NCBI Taxonomy" id="1619310"/>
    <lineage>
        <taxon>Bacteria</taxon>
        <taxon>Bacillati</taxon>
        <taxon>Bacillota</taxon>
        <taxon>Bacilli</taxon>
        <taxon>Bacillales</taxon>
        <taxon>Paenibacillaceae</taxon>
        <taxon>Paenibacillus</taxon>
    </lineage>
</organism>
<dbReference type="RefSeq" id="WP_189010440.1">
    <property type="nucleotide sequence ID" value="NZ_BMHE01000006.1"/>
</dbReference>
<dbReference type="Gene3D" id="3.75.10.10">
    <property type="entry name" value="L-arginine/glycine Amidinotransferase, Chain A"/>
    <property type="match status" value="1"/>
</dbReference>
<dbReference type="PANTHER" id="PTHR31377">
    <property type="entry name" value="AGMATINE DEIMINASE-RELATED"/>
    <property type="match status" value="1"/>
</dbReference>